<evidence type="ECO:0000256" key="2">
    <source>
        <dbReference type="ARBA" id="ARBA00007118"/>
    </source>
</evidence>
<evidence type="ECO:0000313" key="10">
    <source>
        <dbReference type="Proteomes" id="UP000571128"/>
    </source>
</evidence>
<keyword evidence="3" id="KW-0285">Flavoprotein</keyword>
<sequence length="184" mass="20980">MRSIAEIIQSRRSIKKATEEPISKETVLHLIEIASFAPFHSKVEPWEVYMMSTGAQKEKYVEAVVKATCEKQEEEQKIRESTMAKVGTAPITLIITSKIFGNEKKDFEAIAATSAFIQNLQLLGWEENIGMIWRTNKYIFSPLFCEALGIPSDEKIIGTLHLTRFTEVKEAKTRRELASYVHEL</sequence>
<dbReference type="InterPro" id="IPR000415">
    <property type="entry name" value="Nitroreductase-like"/>
</dbReference>
<reference evidence="9 10" key="1">
    <citation type="submission" date="2020-03" db="EMBL/GenBank/DDBJ databases">
        <title>Soil Listeria distribution.</title>
        <authorList>
            <person name="Liao J."/>
            <person name="Wiedmann M."/>
        </authorList>
    </citation>
    <scope>NUCLEOTIDE SEQUENCE [LARGE SCALE GENOMIC DNA]</scope>
    <source>
        <strain evidence="9 10">FSL L7-1645</strain>
    </source>
</reference>
<name>A0A841YEK8_9LIST</name>
<dbReference type="RefSeq" id="WP_007548272.1">
    <property type="nucleotide sequence ID" value="NZ_JAARPY010000006.1"/>
</dbReference>
<evidence type="ECO:0000256" key="3">
    <source>
        <dbReference type="ARBA" id="ARBA00022630"/>
    </source>
</evidence>
<evidence type="ECO:0000256" key="6">
    <source>
        <dbReference type="ARBA" id="ARBA00023002"/>
    </source>
</evidence>
<evidence type="ECO:0000256" key="1">
    <source>
        <dbReference type="ARBA" id="ARBA00001917"/>
    </source>
</evidence>
<proteinExistence type="inferred from homology"/>
<evidence type="ECO:0000259" key="8">
    <source>
        <dbReference type="Pfam" id="PF00881"/>
    </source>
</evidence>
<evidence type="ECO:0000256" key="4">
    <source>
        <dbReference type="ARBA" id="ARBA00022643"/>
    </source>
</evidence>
<evidence type="ECO:0000256" key="7">
    <source>
        <dbReference type="ARBA" id="ARBA00023027"/>
    </source>
</evidence>
<dbReference type="PANTHER" id="PTHR43821:SF1">
    <property type="entry name" value="NAD(P)H NITROREDUCTASE YDJA-RELATED"/>
    <property type="match status" value="1"/>
</dbReference>
<dbReference type="CDD" id="cd02135">
    <property type="entry name" value="YdjA-like"/>
    <property type="match status" value="1"/>
</dbReference>
<protein>
    <submittedName>
        <fullName evidence="9">Nitroreductase</fullName>
    </submittedName>
</protein>
<keyword evidence="5" id="KW-0521">NADP</keyword>
<dbReference type="SUPFAM" id="SSF55469">
    <property type="entry name" value="FMN-dependent nitroreductase-like"/>
    <property type="match status" value="1"/>
</dbReference>
<dbReference type="Gene3D" id="3.40.109.10">
    <property type="entry name" value="NADH Oxidase"/>
    <property type="match status" value="1"/>
</dbReference>
<comment type="cofactor">
    <cofactor evidence="1">
        <name>FMN</name>
        <dbReference type="ChEBI" id="CHEBI:58210"/>
    </cofactor>
</comment>
<keyword evidence="6" id="KW-0560">Oxidoreductase</keyword>
<comment type="caution">
    <text evidence="9">The sequence shown here is derived from an EMBL/GenBank/DDBJ whole genome shotgun (WGS) entry which is preliminary data.</text>
</comment>
<dbReference type="GO" id="GO:0016491">
    <property type="term" value="F:oxidoreductase activity"/>
    <property type="evidence" value="ECO:0007669"/>
    <property type="project" value="UniProtKB-KW"/>
</dbReference>
<evidence type="ECO:0000256" key="5">
    <source>
        <dbReference type="ARBA" id="ARBA00022857"/>
    </source>
</evidence>
<comment type="similarity">
    <text evidence="2">Belongs to the nitroreductase family.</text>
</comment>
<dbReference type="InterPro" id="IPR026021">
    <property type="entry name" value="YdjA-like"/>
</dbReference>
<dbReference type="InterPro" id="IPR052530">
    <property type="entry name" value="NAD(P)H_nitroreductase"/>
</dbReference>
<dbReference type="PANTHER" id="PTHR43821">
    <property type="entry name" value="NAD(P)H NITROREDUCTASE YDJA-RELATED"/>
    <property type="match status" value="1"/>
</dbReference>
<dbReference type="InterPro" id="IPR029479">
    <property type="entry name" value="Nitroreductase"/>
</dbReference>
<organism evidence="9 10">
    <name type="scientific">Listeria fleischmannii</name>
    <dbReference type="NCBI Taxonomy" id="1069827"/>
    <lineage>
        <taxon>Bacteria</taxon>
        <taxon>Bacillati</taxon>
        <taxon>Bacillota</taxon>
        <taxon>Bacilli</taxon>
        <taxon>Bacillales</taxon>
        <taxon>Listeriaceae</taxon>
        <taxon>Listeria</taxon>
    </lineage>
</organism>
<dbReference type="Proteomes" id="UP000571128">
    <property type="component" value="Unassembled WGS sequence"/>
</dbReference>
<gene>
    <name evidence="9" type="ORF">HB844_07300</name>
</gene>
<evidence type="ECO:0000313" key="9">
    <source>
        <dbReference type="EMBL" id="MBC1398670.1"/>
    </source>
</evidence>
<dbReference type="Pfam" id="PF00881">
    <property type="entry name" value="Nitroreductase"/>
    <property type="match status" value="1"/>
</dbReference>
<keyword evidence="4" id="KW-0288">FMN</keyword>
<dbReference type="EMBL" id="JAARPY010000006">
    <property type="protein sequence ID" value="MBC1398670.1"/>
    <property type="molecule type" value="Genomic_DNA"/>
</dbReference>
<keyword evidence="7" id="KW-0520">NAD</keyword>
<feature type="domain" description="Nitroreductase" evidence="8">
    <location>
        <begin position="8"/>
        <end position="161"/>
    </location>
</feature>
<accession>A0A841YEK8</accession>
<dbReference type="AlphaFoldDB" id="A0A841YEK8"/>